<dbReference type="EMBL" id="HG001971">
    <property type="protein sequence ID" value="CDF38830.1"/>
    <property type="molecule type" value="Genomic_DNA"/>
</dbReference>
<dbReference type="AlphaFoldDB" id="R7QN64"/>
<reference evidence="3" key="1">
    <citation type="journal article" date="2013" name="Proc. Natl. Acad. Sci. U.S.A.">
        <title>Genome structure and metabolic features in the red seaweed Chondrus crispus shed light on evolution of the Archaeplastida.</title>
        <authorList>
            <person name="Collen J."/>
            <person name="Porcel B."/>
            <person name="Carre W."/>
            <person name="Ball S.G."/>
            <person name="Chaparro C."/>
            <person name="Tonon T."/>
            <person name="Barbeyron T."/>
            <person name="Michel G."/>
            <person name="Noel B."/>
            <person name="Valentin K."/>
            <person name="Elias M."/>
            <person name="Artiguenave F."/>
            <person name="Arun A."/>
            <person name="Aury J.M."/>
            <person name="Barbosa-Neto J.F."/>
            <person name="Bothwell J.H."/>
            <person name="Bouget F.Y."/>
            <person name="Brillet L."/>
            <person name="Cabello-Hurtado F."/>
            <person name="Capella-Gutierrez S."/>
            <person name="Charrier B."/>
            <person name="Cladiere L."/>
            <person name="Cock J.M."/>
            <person name="Coelho S.M."/>
            <person name="Colleoni C."/>
            <person name="Czjzek M."/>
            <person name="Da Silva C."/>
            <person name="Delage L."/>
            <person name="Denoeud F."/>
            <person name="Deschamps P."/>
            <person name="Dittami S.M."/>
            <person name="Gabaldon T."/>
            <person name="Gachon C.M."/>
            <person name="Groisillier A."/>
            <person name="Herve C."/>
            <person name="Jabbari K."/>
            <person name="Katinka M."/>
            <person name="Kloareg B."/>
            <person name="Kowalczyk N."/>
            <person name="Labadie K."/>
            <person name="Leblanc C."/>
            <person name="Lopez P.J."/>
            <person name="McLachlan D.H."/>
            <person name="Meslet-Cladiere L."/>
            <person name="Moustafa A."/>
            <person name="Nehr Z."/>
            <person name="Nyvall Collen P."/>
            <person name="Panaud O."/>
            <person name="Partensky F."/>
            <person name="Poulain J."/>
            <person name="Rensing S.A."/>
            <person name="Rousvoal S."/>
            <person name="Samson G."/>
            <person name="Symeonidi A."/>
            <person name="Weissenbach J."/>
            <person name="Zambounis A."/>
            <person name="Wincker P."/>
            <person name="Boyen C."/>
        </authorList>
    </citation>
    <scope>NUCLEOTIDE SEQUENCE [LARGE SCALE GENOMIC DNA]</scope>
    <source>
        <strain evidence="3">cv. Stackhouse</strain>
    </source>
</reference>
<dbReference type="Gramene" id="CDF38830">
    <property type="protein sequence ID" value="CDF38830"/>
    <property type="gene ID" value="CHC_T00001265001"/>
</dbReference>
<proteinExistence type="predicted"/>
<dbReference type="GeneID" id="17326452"/>
<protein>
    <submittedName>
        <fullName evidence="2">Uncharacterized protein</fullName>
    </submittedName>
</protein>
<organism evidence="2 3">
    <name type="scientific">Chondrus crispus</name>
    <name type="common">Carrageen Irish moss</name>
    <name type="synonym">Polymorpha crispa</name>
    <dbReference type="NCBI Taxonomy" id="2769"/>
    <lineage>
        <taxon>Eukaryota</taxon>
        <taxon>Rhodophyta</taxon>
        <taxon>Florideophyceae</taxon>
        <taxon>Rhodymeniophycidae</taxon>
        <taxon>Gigartinales</taxon>
        <taxon>Gigartinaceae</taxon>
        <taxon>Chondrus</taxon>
    </lineage>
</organism>
<sequence>MRVNAVHVYQSTTKANRNPRATALQQHNPLLAQQDAPRDVVPSKVRYVTQTESKIEPFPGFTPLLPSLPLLQTCCDSCKRKPHHTCSENISPNQRTPGQLSLESSERY</sequence>
<dbReference type="RefSeq" id="XP_005718735.1">
    <property type="nucleotide sequence ID" value="XM_005718678.1"/>
</dbReference>
<keyword evidence="3" id="KW-1185">Reference proteome</keyword>
<evidence type="ECO:0000256" key="1">
    <source>
        <dbReference type="SAM" id="MobiDB-lite"/>
    </source>
</evidence>
<gene>
    <name evidence="2" type="ORF">CHC_T00001265001</name>
</gene>
<name>R7QN64_CHOCR</name>
<dbReference type="KEGG" id="ccp:CHC_T00001265001"/>
<accession>R7QN64</accession>
<feature type="region of interest" description="Disordered" evidence="1">
    <location>
        <begin position="83"/>
        <end position="108"/>
    </location>
</feature>
<feature type="compositionally biased region" description="Polar residues" evidence="1">
    <location>
        <begin position="87"/>
        <end position="108"/>
    </location>
</feature>
<evidence type="ECO:0000313" key="3">
    <source>
        <dbReference type="Proteomes" id="UP000012073"/>
    </source>
</evidence>
<evidence type="ECO:0000313" key="2">
    <source>
        <dbReference type="EMBL" id="CDF38830.1"/>
    </source>
</evidence>
<dbReference type="Proteomes" id="UP000012073">
    <property type="component" value="Unassembled WGS sequence"/>
</dbReference>